<dbReference type="EMBL" id="CM027680">
    <property type="protein sequence ID" value="KAG0548860.1"/>
    <property type="molecule type" value="Genomic_DNA"/>
</dbReference>
<sequence length="69" mass="7401">MNEQFIGDARIFCGWGTLAAVDGCEPPAAGAEERTVDGVGYESGPFHGQVRGLYIVKRRDAIFMPSVPS</sequence>
<gene>
    <name evidence="1" type="ORF">BDA96_01G203900</name>
</gene>
<protein>
    <submittedName>
        <fullName evidence="1">Uncharacterized protein</fullName>
    </submittedName>
</protein>
<evidence type="ECO:0000313" key="1">
    <source>
        <dbReference type="EMBL" id="KAG0548860.1"/>
    </source>
</evidence>
<evidence type="ECO:0000313" key="2">
    <source>
        <dbReference type="Proteomes" id="UP000807115"/>
    </source>
</evidence>
<organism evidence="1 2">
    <name type="scientific">Sorghum bicolor</name>
    <name type="common">Sorghum</name>
    <name type="synonym">Sorghum vulgare</name>
    <dbReference type="NCBI Taxonomy" id="4558"/>
    <lineage>
        <taxon>Eukaryota</taxon>
        <taxon>Viridiplantae</taxon>
        <taxon>Streptophyta</taxon>
        <taxon>Embryophyta</taxon>
        <taxon>Tracheophyta</taxon>
        <taxon>Spermatophyta</taxon>
        <taxon>Magnoliopsida</taxon>
        <taxon>Liliopsida</taxon>
        <taxon>Poales</taxon>
        <taxon>Poaceae</taxon>
        <taxon>PACMAD clade</taxon>
        <taxon>Panicoideae</taxon>
        <taxon>Andropogonodae</taxon>
        <taxon>Andropogoneae</taxon>
        <taxon>Sorghinae</taxon>
        <taxon>Sorghum</taxon>
    </lineage>
</organism>
<proteinExistence type="predicted"/>
<reference evidence="1" key="2">
    <citation type="submission" date="2020-10" db="EMBL/GenBank/DDBJ databases">
        <authorList>
            <person name="Cooper E.A."/>
            <person name="Brenton Z.W."/>
            <person name="Flinn B.S."/>
            <person name="Jenkins J."/>
            <person name="Shu S."/>
            <person name="Flowers D."/>
            <person name="Luo F."/>
            <person name="Wang Y."/>
            <person name="Xia P."/>
            <person name="Barry K."/>
            <person name="Daum C."/>
            <person name="Lipzen A."/>
            <person name="Yoshinaga Y."/>
            <person name="Schmutz J."/>
            <person name="Saski C."/>
            <person name="Vermerris W."/>
            <person name="Kresovich S."/>
        </authorList>
    </citation>
    <scope>NUCLEOTIDE SEQUENCE</scope>
</reference>
<comment type="caution">
    <text evidence="1">The sequence shown here is derived from an EMBL/GenBank/DDBJ whole genome shotgun (WGS) entry which is preliminary data.</text>
</comment>
<accession>A0A921UZ81</accession>
<name>A0A921UZ81_SORBI</name>
<reference evidence="1" key="1">
    <citation type="journal article" date="2019" name="BMC Genomics">
        <title>A new reference genome for Sorghum bicolor reveals high levels of sequence similarity between sweet and grain genotypes: implications for the genetics of sugar metabolism.</title>
        <authorList>
            <person name="Cooper E.A."/>
            <person name="Brenton Z.W."/>
            <person name="Flinn B.S."/>
            <person name="Jenkins J."/>
            <person name="Shu S."/>
            <person name="Flowers D."/>
            <person name="Luo F."/>
            <person name="Wang Y."/>
            <person name="Xia P."/>
            <person name="Barry K."/>
            <person name="Daum C."/>
            <person name="Lipzen A."/>
            <person name="Yoshinaga Y."/>
            <person name="Schmutz J."/>
            <person name="Saski C."/>
            <person name="Vermerris W."/>
            <person name="Kresovich S."/>
        </authorList>
    </citation>
    <scope>NUCLEOTIDE SEQUENCE</scope>
</reference>
<dbReference type="AlphaFoldDB" id="A0A921UZ81"/>
<dbReference type="Proteomes" id="UP000807115">
    <property type="component" value="Chromosome 1"/>
</dbReference>